<keyword evidence="7" id="KW-1185">Reference proteome</keyword>
<feature type="domain" description="ATP-grasp" evidence="5">
    <location>
        <begin position="125"/>
        <end position="329"/>
    </location>
</feature>
<dbReference type="EMBL" id="CAJNAS010000031">
    <property type="protein sequence ID" value="CAE6960688.1"/>
    <property type="molecule type" value="Genomic_DNA"/>
</dbReference>
<dbReference type="InterPro" id="IPR011761">
    <property type="entry name" value="ATP-grasp"/>
</dbReference>
<proteinExistence type="predicted"/>
<evidence type="ECO:0000313" key="7">
    <source>
        <dbReference type="Proteomes" id="UP000675121"/>
    </source>
</evidence>
<dbReference type="Proteomes" id="UP000675121">
    <property type="component" value="Unassembled WGS sequence"/>
</dbReference>
<evidence type="ECO:0000259" key="5">
    <source>
        <dbReference type="PROSITE" id="PS50975"/>
    </source>
</evidence>
<dbReference type="Gene3D" id="3.30.470.20">
    <property type="entry name" value="ATP-grasp fold, B domain"/>
    <property type="match status" value="1"/>
</dbReference>
<evidence type="ECO:0000313" key="6">
    <source>
        <dbReference type="EMBL" id="CAE6960688.1"/>
    </source>
</evidence>
<dbReference type="PANTHER" id="PTHR43585">
    <property type="entry name" value="FUMIPYRROLE BIOSYNTHESIS PROTEIN C"/>
    <property type="match status" value="1"/>
</dbReference>
<dbReference type="RefSeq" id="WP_201082870.1">
    <property type="nucleotide sequence ID" value="NZ_CAJNAS010000031.1"/>
</dbReference>
<keyword evidence="1" id="KW-0436">Ligase</keyword>
<name>A0A9N8R553_9BURK</name>
<evidence type="ECO:0000256" key="2">
    <source>
        <dbReference type="ARBA" id="ARBA00022741"/>
    </source>
</evidence>
<sequence>MKSDGVLILSHCGFSFAEDLVAACHARGLDAWILTSKPLPEHGASRLAALQGMVEELFVTDAHELSTRDVENAIASLRGRGFCIKGCISVWEGYRALMAYGNALQSVADLPWDRVEQLRDKLHVRLTLKDAGLTNVSAQTLTPAVLEALKHDRGAYFVKPVRGIASYGAFRLTQETTWSALEAVASQAQKDTVYTSVLGTQLTFMAEEYISGTEFSFEVLAVAGTPFVVGIHEKCQLTEGDGTVLENSCTSPPSSLTGDQIAAGLSWIASVLTCLKLDWGCFHIEARFDGYRWGLIEVNPRVGGSLISRSVLALNGTASLLDLWLDQLVFQSDGKPSPDYIRAVAELSYSKEGVAPTDEATFFRVYFASPGRIESIQVEPTEPAPVLTQVLLKEGDEIEPAAREVFIGQILWHMPREQRDRDLTRLLASSATAIAVRYQAAEPRKDSRA</sequence>
<reference evidence="6" key="1">
    <citation type="submission" date="2021-02" db="EMBL/GenBank/DDBJ databases">
        <authorList>
            <person name="Vanwijnsberghe S."/>
        </authorList>
    </citation>
    <scope>NUCLEOTIDE SEQUENCE</scope>
    <source>
        <strain evidence="6">R-70211</strain>
    </source>
</reference>
<dbReference type="GO" id="GO:0046872">
    <property type="term" value="F:metal ion binding"/>
    <property type="evidence" value="ECO:0007669"/>
    <property type="project" value="InterPro"/>
</dbReference>
<dbReference type="GO" id="GO:0016874">
    <property type="term" value="F:ligase activity"/>
    <property type="evidence" value="ECO:0007669"/>
    <property type="project" value="UniProtKB-KW"/>
</dbReference>
<dbReference type="GO" id="GO:0005524">
    <property type="term" value="F:ATP binding"/>
    <property type="evidence" value="ECO:0007669"/>
    <property type="project" value="UniProtKB-UniRule"/>
</dbReference>
<evidence type="ECO:0000256" key="4">
    <source>
        <dbReference type="PROSITE-ProRule" id="PRU00409"/>
    </source>
</evidence>
<evidence type="ECO:0000256" key="3">
    <source>
        <dbReference type="ARBA" id="ARBA00022840"/>
    </source>
</evidence>
<protein>
    <recommendedName>
        <fullName evidence="5">ATP-grasp domain-containing protein</fullName>
    </recommendedName>
</protein>
<dbReference type="PANTHER" id="PTHR43585:SF2">
    <property type="entry name" value="ATP-GRASP ENZYME FSQD"/>
    <property type="match status" value="1"/>
</dbReference>
<keyword evidence="2 4" id="KW-0547">Nucleotide-binding</keyword>
<organism evidence="6 7">
    <name type="scientific">Paraburkholderia domus</name>
    <dbReference type="NCBI Taxonomy" id="2793075"/>
    <lineage>
        <taxon>Bacteria</taxon>
        <taxon>Pseudomonadati</taxon>
        <taxon>Pseudomonadota</taxon>
        <taxon>Betaproteobacteria</taxon>
        <taxon>Burkholderiales</taxon>
        <taxon>Burkholderiaceae</taxon>
        <taxon>Paraburkholderia</taxon>
    </lineage>
</organism>
<accession>A0A9N8R553</accession>
<keyword evidence="3 4" id="KW-0067">ATP-binding</keyword>
<gene>
    <name evidence="6" type="ORF">R70211_06928</name>
</gene>
<dbReference type="AlphaFoldDB" id="A0A9N8R553"/>
<dbReference type="Pfam" id="PF13535">
    <property type="entry name" value="ATP-grasp_4"/>
    <property type="match status" value="1"/>
</dbReference>
<dbReference type="PROSITE" id="PS50975">
    <property type="entry name" value="ATP_GRASP"/>
    <property type="match status" value="1"/>
</dbReference>
<dbReference type="SUPFAM" id="SSF56059">
    <property type="entry name" value="Glutathione synthetase ATP-binding domain-like"/>
    <property type="match status" value="1"/>
</dbReference>
<evidence type="ECO:0000256" key="1">
    <source>
        <dbReference type="ARBA" id="ARBA00022598"/>
    </source>
</evidence>
<comment type="caution">
    <text evidence="6">The sequence shown here is derived from an EMBL/GenBank/DDBJ whole genome shotgun (WGS) entry which is preliminary data.</text>
</comment>
<dbReference type="InterPro" id="IPR052032">
    <property type="entry name" value="ATP-dep_AA_Ligase"/>
</dbReference>